<evidence type="ECO:0000256" key="4">
    <source>
        <dbReference type="ARBA" id="ARBA00023242"/>
    </source>
</evidence>
<dbReference type="OrthoDB" id="3525185at2759"/>
<gene>
    <name evidence="6" type="ORF">BDV26DRAFT_253450</name>
</gene>
<evidence type="ECO:0000313" key="7">
    <source>
        <dbReference type="Proteomes" id="UP000326198"/>
    </source>
</evidence>
<keyword evidence="2" id="KW-0238">DNA-binding</keyword>
<organism evidence="6 7">
    <name type="scientific">Aspergillus bertholletiae</name>
    <dbReference type="NCBI Taxonomy" id="1226010"/>
    <lineage>
        <taxon>Eukaryota</taxon>
        <taxon>Fungi</taxon>
        <taxon>Dikarya</taxon>
        <taxon>Ascomycota</taxon>
        <taxon>Pezizomycotina</taxon>
        <taxon>Eurotiomycetes</taxon>
        <taxon>Eurotiomycetidae</taxon>
        <taxon>Eurotiales</taxon>
        <taxon>Aspergillaceae</taxon>
        <taxon>Aspergillus</taxon>
        <taxon>Aspergillus subgen. Circumdati</taxon>
    </lineage>
</organism>
<evidence type="ECO:0000259" key="5">
    <source>
        <dbReference type="PROSITE" id="PS50048"/>
    </source>
</evidence>
<name>A0A5N7BLP2_9EURO</name>
<dbReference type="GO" id="GO:0008270">
    <property type="term" value="F:zinc ion binding"/>
    <property type="evidence" value="ECO:0007669"/>
    <property type="project" value="InterPro"/>
</dbReference>
<dbReference type="GO" id="GO:0009893">
    <property type="term" value="P:positive regulation of metabolic process"/>
    <property type="evidence" value="ECO:0007669"/>
    <property type="project" value="UniProtKB-ARBA"/>
</dbReference>
<reference evidence="6 7" key="1">
    <citation type="submission" date="2019-04" db="EMBL/GenBank/DDBJ databases">
        <title>Friends and foes A comparative genomics studyof 23 Aspergillus species from section Flavi.</title>
        <authorList>
            <consortium name="DOE Joint Genome Institute"/>
            <person name="Kjaerbolling I."/>
            <person name="Vesth T."/>
            <person name="Frisvad J.C."/>
            <person name="Nybo J.L."/>
            <person name="Theobald S."/>
            <person name="Kildgaard S."/>
            <person name="Isbrandt T."/>
            <person name="Kuo A."/>
            <person name="Sato A."/>
            <person name="Lyhne E.K."/>
            <person name="Kogle M.E."/>
            <person name="Wiebenga A."/>
            <person name="Kun R.S."/>
            <person name="Lubbers R.J."/>
            <person name="Makela M.R."/>
            <person name="Barry K."/>
            <person name="Chovatia M."/>
            <person name="Clum A."/>
            <person name="Daum C."/>
            <person name="Haridas S."/>
            <person name="He G."/>
            <person name="LaButti K."/>
            <person name="Lipzen A."/>
            <person name="Mondo S."/>
            <person name="Riley R."/>
            <person name="Salamov A."/>
            <person name="Simmons B.A."/>
            <person name="Magnuson J.K."/>
            <person name="Henrissat B."/>
            <person name="Mortensen U.H."/>
            <person name="Larsen T.O."/>
            <person name="Devries R.P."/>
            <person name="Grigoriev I.V."/>
            <person name="Machida M."/>
            <person name="Baker S.E."/>
            <person name="Andersen M.R."/>
        </authorList>
    </citation>
    <scope>NUCLEOTIDE SEQUENCE [LARGE SCALE GENOMIC DNA]</scope>
    <source>
        <strain evidence="6 7">IBT 29228</strain>
    </source>
</reference>
<dbReference type="GO" id="GO:0003677">
    <property type="term" value="F:DNA binding"/>
    <property type="evidence" value="ECO:0007669"/>
    <property type="project" value="UniProtKB-KW"/>
</dbReference>
<dbReference type="InterPro" id="IPR053178">
    <property type="entry name" value="Osmoadaptation_assoc"/>
</dbReference>
<dbReference type="Gene3D" id="4.10.240.10">
    <property type="entry name" value="Zn(2)-C6 fungal-type DNA-binding domain"/>
    <property type="match status" value="1"/>
</dbReference>
<dbReference type="Proteomes" id="UP000326198">
    <property type="component" value="Unassembled WGS sequence"/>
</dbReference>
<dbReference type="SUPFAM" id="SSF57701">
    <property type="entry name" value="Zn2/Cys6 DNA-binding domain"/>
    <property type="match status" value="1"/>
</dbReference>
<evidence type="ECO:0000256" key="2">
    <source>
        <dbReference type="ARBA" id="ARBA00023125"/>
    </source>
</evidence>
<evidence type="ECO:0000256" key="3">
    <source>
        <dbReference type="ARBA" id="ARBA00023163"/>
    </source>
</evidence>
<dbReference type="PANTHER" id="PTHR38111">
    <property type="entry name" value="ZN(2)-C6 FUNGAL-TYPE DOMAIN-CONTAINING PROTEIN-RELATED"/>
    <property type="match status" value="1"/>
</dbReference>
<dbReference type="Pfam" id="PF11951">
    <property type="entry name" value="Fungal_trans_2"/>
    <property type="match status" value="1"/>
</dbReference>
<proteinExistence type="predicted"/>
<keyword evidence="4" id="KW-0539">Nucleus</keyword>
<dbReference type="Pfam" id="PF00172">
    <property type="entry name" value="Zn_clus"/>
    <property type="match status" value="1"/>
</dbReference>
<dbReference type="AlphaFoldDB" id="A0A5N7BLP2"/>
<keyword evidence="7" id="KW-1185">Reference proteome</keyword>
<dbReference type="PROSITE" id="PS50048">
    <property type="entry name" value="ZN2_CY6_FUNGAL_2"/>
    <property type="match status" value="1"/>
</dbReference>
<dbReference type="GO" id="GO:0000981">
    <property type="term" value="F:DNA-binding transcription factor activity, RNA polymerase II-specific"/>
    <property type="evidence" value="ECO:0007669"/>
    <property type="project" value="InterPro"/>
</dbReference>
<keyword evidence="3" id="KW-0804">Transcription</keyword>
<dbReference type="PANTHER" id="PTHR38111:SF6">
    <property type="entry name" value="FINGER DOMAIN PROTEIN, PUTATIVE (AFU_ORTHOLOGUE AFUA_8G01940)-RELATED"/>
    <property type="match status" value="1"/>
</dbReference>
<dbReference type="InterPro" id="IPR001138">
    <property type="entry name" value="Zn2Cys6_DnaBD"/>
</dbReference>
<protein>
    <recommendedName>
        <fullName evidence="5">Zn(2)-C6 fungal-type domain-containing protein</fullName>
    </recommendedName>
</protein>
<evidence type="ECO:0000256" key="1">
    <source>
        <dbReference type="ARBA" id="ARBA00023015"/>
    </source>
</evidence>
<dbReference type="CDD" id="cd00067">
    <property type="entry name" value="GAL4"/>
    <property type="match status" value="1"/>
</dbReference>
<dbReference type="InterPro" id="IPR021858">
    <property type="entry name" value="Fun_TF"/>
</dbReference>
<dbReference type="InterPro" id="IPR036864">
    <property type="entry name" value="Zn2-C6_fun-type_DNA-bd_sf"/>
</dbReference>
<keyword evidence="1" id="KW-0805">Transcription regulation</keyword>
<dbReference type="EMBL" id="ML736162">
    <property type="protein sequence ID" value="KAE8382427.1"/>
    <property type="molecule type" value="Genomic_DNA"/>
</dbReference>
<accession>A0A5N7BLP2</accession>
<sequence length="468" mass="51994">MVAVPYSKGCRTCIQRRVKCDEARPNCRRCELRGILCPGYRKSLTFLVRTPSNCGRLMGDLDQWVTLPAQPKKSNTLQYVAERDIWSNNTIDELVVPSLAEKTLAAQGIEILGSFIDATVPGLYYMHSTRVSVNWMNFARRHVESTLDPFIWSVRCLGTLHLAMKHQDPERIASSRSMYSRGLRGLHGLLQSPRSARSDMALAIAIMLAVYEMLDGITPRSWLTHAGGVATLIRLRGPNGHRSGFGRTLLISFRSFIVADALIRGEACFLAEPAWKSMLADTLAKDSTTGKGSRVGDLVELMFNEITECPGLYARACAVIKTPETDHSMCEKLMHEVVQSRGRLLQHKNQLESVFPVSLNSEILRSKPDLIGLIPLPVAQKSREFTLYGALSAVALLDQMVTLTQSKHCRLSTNVTMSTLPMWDALPSLPPNDVTMDGKETLANRLPAWPDQLALSMGMLAVKDHLYT</sequence>
<dbReference type="SMART" id="SM00066">
    <property type="entry name" value="GAL4"/>
    <property type="match status" value="1"/>
</dbReference>
<evidence type="ECO:0000313" key="6">
    <source>
        <dbReference type="EMBL" id="KAE8382427.1"/>
    </source>
</evidence>
<feature type="domain" description="Zn(2)-C6 fungal-type" evidence="5">
    <location>
        <begin position="9"/>
        <end position="37"/>
    </location>
</feature>